<dbReference type="Pfam" id="PF02518">
    <property type="entry name" value="HATPase_c"/>
    <property type="match status" value="1"/>
</dbReference>
<feature type="transmembrane region" description="Helical" evidence="10">
    <location>
        <begin position="16"/>
        <end position="33"/>
    </location>
</feature>
<dbReference type="GO" id="GO:0016301">
    <property type="term" value="F:kinase activity"/>
    <property type="evidence" value="ECO:0007669"/>
    <property type="project" value="UniProtKB-KW"/>
</dbReference>
<dbReference type="InterPro" id="IPR036890">
    <property type="entry name" value="HATPase_C_sf"/>
</dbReference>
<evidence type="ECO:0000313" key="12">
    <source>
        <dbReference type="EMBL" id="MDO3397175.1"/>
    </source>
</evidence>
<dbReference type="InterPro" id="IPR011712">
    <property type="entry name" value="Sig_transdc_His_kin_sub3_dim/P"/>
</dbReference>
<evidence type="ECO:0000256" key="8">
    <source>
        <dbReference type="ARBA" id="ARBA00023012"/>
    </source>
</evidence>
<dbReference type="CDD" id="cd16917">
    <property type="entry name" value="HATPase_UhpB-NarQ-NarX-like"/>
    <property type="match status" value="1"/>
</dbReference>
<dbReference type="InterPro" id="IPR003594">
    <property type="entry name" value="HATPase_dom"/>
</dbReference>
<feature type="coiled-coil region" evidence="9">
    <location>
        <begin position="354"/>
        <end position="381"/>
    </location>
</feature>
<comment type="catalytic activity">
    <reaction evidence="1">
        <text>ATP + protein L-histidine = ADP + protein N-phospho-L-histidine.</text>
        <dbReference type="EC" id="2.7.13.3"/>
    </reaction>
</comment>
<keyword evidence="7" id="KW-0067">ATP-binding</keyword>
<keyword evidence="5" id="KW-0547">Nucleotide-binding</keyword>
<evidence type="ECO:0000256" key="9">
    <source>
        <dbReference type="SAM" id="Coils"/>
    </source>
</evidence>
<keyword evidence="10" id="KW-1133">Transmembrane helix</keyword>
<accession>A0ABT8TT91</accession>
<evidence type="ECO:0000256" key="10">
    <source>
        <dbReference type="SAM" id="Phobius"/>
    </source>
</evidence>
<dbReference type="Gene3D" id="3.30.565.10">
    <property type="entry name" value="Histidine kinase-like ATPase, C-terminal domain"/>
    <property type="match status" value="1"/>
</dbReference>
<feature type="transmembrane region" description="Helical" evidence="10">
    <location>
        <begin position="112"/>
        <end position="132"/>
    </location>
</feature>
<keyword evidence="6 12" id="KW-0418">Kinase</keyword>
<name>A0ABT8TT91_9ACTN</name>
<feature type="transmembrane region" description="Helical" evidence="10">
    <location>
        <begin position="81"/>
        <end position="105"/>
    </location>
</feature>
<keyword evidence="13" id="KW-1185">Reference proteome</keyword>
<proteinExistence type="predicted"/>
<keyword evidence="4" id="KW-0808">Transferase</keyword>
<sequence length="532" mass="56030">MSGGRVGHGTAPETEAWRLGVLVRVCALALLVGQLLAERVLLSSLDAVVTLVALAITVSVLDRAPRALGSTWYGPVEGAVTAGVVLLVGHGAEPLLVVLGVPVVLAGLRRGYLAAVLTWAGAMTAGGATYLAAPTEEVVPGEPAALVLWTVMGLGAGLVAATRTRSRRAVLDSRAPHAAAHQLVQQLHGLVHERGLDVDVDVLARELQVTACDLVGADRSSLWVLDEQGTPRLLSSCGHVGERDEAQARLTVGSARPRSVDSQVSLPLSAGELVFGALVLSDLEPSVPVDADLVQERVGPLALRLDTALLAGSIRSGATHDERQRLARELHDGLAQRTVAIGYLAEELVDLADSAELARTADELRDEVANLTREMRSSVLDLHHDLVGDAGVADAIGGCVRRIAARRGLRVHVLLEETGPRLAPELELQVLRIAQEAVANVDRHARASTLWLTLRRHGCTLRLEVEDDGVGGAAPRPGHLGLESMRQRARQLGGDLTVGERPGGGTCVVLVTPGDHRETITRGDDRACAADR</sequence>
<dbReference type="PANTHER" id="PTHR24421:SF10">
    <property type="entry name" value="NITRATE_NITRITE SENSOR PROTEIN NARQ"/>
    <property type="match status" value="1"/>
</dbReference>
<evidence type="ECO:0000256" key="4">
    <source>
        <dbReference type="ARBA" id="ARBA00022679"/>
    </source>
</evidence>
<dbReference type="InterPro" id="IPR050482">
    <property type="entry name" value="Sensor_HK_TwoCompSys"/>
</dbReference>
<comment type="caution">
    <text evidence="12">The sequence shown here is derived from an EMBL/GenBank/DDBJ whole genome shotgun (WGS) entry which is preliminary data.</text>
</comment>
<dbReference type="PANTHER" id="PTHR24421">
    <property type="entry name" value="NITRATE/NITRITE SENSOR PROTEIN NARX-RELATED"/>
    <property type="match status" value="1"/>
</dbReference>
<evidence type="ECO:0000313" key="13">
    <source>
        <dbReference type="Proteomes" id="UP001168363"/>
    </source>
</evidence>
<evidence type="ECO:0000256" key="2">
    <source>
        <dbReference type="ARBA" id="ARBA00012438"/>
    </source>
</evidence>
<dbReference type="EMBL" id="JAULSC010000017">
    <property type="protein sequence ID" value="MDO3397175.1"/>
    <property type="molecule type" value="Genomic_DNA"/>
</dbReference>
<feature type="transmembrane region" description="Helical" evidence="10">
    <location>
        <begin position="40"/>
        <end position="61"/>
    </location>
</feature>
<evidence type="ECO:0000256" key="1">
    <source>
        <dbReference type="ARBA" id="ARBA00000085"/>
    </source>
</evidence>
<evidence type="ECO:0000256" key="7">
    <source>
        <dbReference type="ARBA" id="ARBA00022840"/>
    </source>
</evidence>
<keyword evidence="3" id="KW-0597">Phosphoprotein</keyword>
<dbReference type="SUPFAM" id="SSF55874">
    <property type="entry name" value="ATPase domain of HSP90 chaperone/DNA topoisomerase II/histidine kinase"/>
    <property type="match status" value="1"/>
</dbReference>
<evidence type="ECO:0000256" key="3">
    <source>
        <dbReference type="ARBA" id="ARBA00022553"/>
    </source>
</evidence>
<dbReference type="Proteomes" id="UP001168363">
    <property type="component" value="Unassembled WGS sequence"/>
</dbReference>
<dbReference type="Pfam" id="PF07730">
    <property type="entry name" value="HisKA_3"/>
    <property type="match status" value="1"/>
</dbReference>
<feature type="domain" description="Histidine kinase/HSP90-like ATPase" evidence="11">
    <location>
        <begin position="425"/>
        <end position="516"/>
    </location>
</feature>
<evidence type="ECO:0000256" key="5">
    <source>
        <dbReference type="ARBA" id="ARBA00022741"/>
    </source>
</evidence>
<evidence type="ECO:0000256" key="6">
    <source>
        <dbReference type="ARBA" id="ARBA00022777"/>
    </source>
</evidence>
<keyword evidence="10" id="KW-0472">Membrane</keyword>
<keyword evidence="9" id="KW-0175">Coiled coil</keyword>
<gene>
    <name evidence="12" type="ORF">QWJ41_15720</name>
</gene>
<dbReference type="Gene3D" id="1.20.5.1930">
    <property type="match status" value="1"/>
</dbReference>
<organism evidence="12 13">
    <name type="scientific">Nocardioides cremeus</name>
    <dbReference type="NCBI Taxonomy" id="3058044"/>
    <lineage>
        <taxon>Bacteria</taxon>
        <taxon>Bacillati</taxon>
        <taxon>Actinomycetota</taxon>
        <taxon>Actinomycetes</taxon>
        <taxon>Propionibacteriales</taxon>
        <taxon>Nocardioidaceae</taxon>
        <taxon>Nocardioides</taxon>
    </lineage>
</organism>
<keyword evidence="10" id="KW-0812">Transmembrane</keyword>
<dbReference type="EC" id="2.7.13.3" evidence="2"/>
<dbReference type="SMART" id="SM00387">
    <property type="entry name" value="HATPase_c"/>
    <property type="match status" value="1"/>
</dbReference>
<dbReference type="RefSeq" id="WP_302709344.1">
    <property type="nucleotide sequence ID" value="NZ_JAULSC010000017.1"/>
</dbReference>
<feature type="transmembrane region" description="Helical" evidence="10">
    <location>
        <begin position="144"/>
        <end position="161"/>
    </location>
</feature>
<reference evidence="12" key="1">
    <citation type="submission" date="2023-06" db="EMBL/GenBank/DDBJ databases">
        <title>Genome sequence of Nocardioides sp. SOB44.</title>
        <authorList>
            <person name="Zhang G."/>
        </authorList>
    </citation>
    <scope>NUCLEOTIDE SEQUENCE</scope>
    <source>
        <strain evidence="12">SOB44</strain>
    </source>
</reference>
<evidence type="ECO:0000259" key="11">
    <source>
        <dbReference type="SMART" id="SM00387"/>
    </source>
</evidence>
<protein>
    <recommendedName>
        <fullName evidence="2">histidine kinase</fullName>
        <ecNumber evidence="2">2.7.13.3</ecNumber>
    </recommendedName>
</protein>
<keyword evidence="8" id="KW-0902">Two-component regulatory system</keyword>